<dbReference type="InterPro" id="IPR004655">
    <property type="entry name" value="FabH"/>
</dbReference>
<evidence type="ECO:0000256" key="5">
    <source>
        <dbReference type="ARBA" id="ARBA00022832"/>
    </source>
</evidence>
<keyword evidence="9 10" id="KW-0012">Acyltransferase</keyword>
<evidence type="ECO:0000259" key="11">
    <source>
        <dbReference type="Pfam" id="PF08541"/>
    </source>
</evidence>
<reference evidence="13" key="1">
    <citation type="submission" date="2021-10" db="EMBL/GenBank/DDBJ databases">
        <title>Genome Sequence of The Candidatus Hydrogeosomobacter endosymbioticus, an Intracellular Bacterial Symbiont of the Anaerobic Ciliate GW7.</title>
        <authorList>
            <person name="Shiohama Y."/>
            <person name="Shinzato N."/>
        </authorList>
    </citation>
    <scope>NUCLEOTIDE SEQUENCE [LARGE SCALE GENOMIC DNA]</scope>
    <source>
        <strain evidence="13">200920</strain>
    </source>
</reference>
<evidence type="ECO:0000256" key="1">
    <source>
        <dbReference type="ARBA" id="ARBA00008642"/>
    </source>
</evidence>
<dbReference type="Proteomes" id="UP001320209">
    <property type="component" value="Chromosome"/>
</dbReference>
<dbReference type="NCBIfam" id="NF006829">
    <property type="entry name" value="PRK09352.1"/>
    <property type="match status" value="1"/>
</dbReference>
<evidence type="ECO:0000256" key="9">
    <source>
        <dbReference type="ARBA" id="ARBA00023315"/>
    </source>
</evidence>
<keyword evidence="4 10" id="KW-0808">Transferase</keyword>
<dbReference type="Pfam" id="PF08545">
    <property type="entry name" value="ACP_syn_III"/>
    <property type="match status" value="1"/>
</dbReference>
<dbReference type="HAMAP" id="MF_01815">
    <property type="entry name" value="FabH"/>
    <property type="match status" value="1"/>
</dbReference>
<keyword evidence="5 10" id="KW-0276">Fatty acid metabolism</keyword>
<feature type="active site" evidence="10">
    <location>
        <position position="278"/>
    </location>
</feature>
<evidence type="ECO:0000313" key="14">
    <source>
        <dbReference type="Proteomes" id="UP001320209"/>
    </source>
</evidence>
<keyword evidence="2 10" id="KW-0963">Cytoplasm</keyword>
<dbReference type="SUPFAM" id="SSF53901">
    <property type="entry name" value="Thiolase-like"/>
    <property type="match status" value="1"/>
</dbReference>
<dbReference type="EC" id="2.3.1.180" evidence="10"/>
<dbReference type="NCBIfam" id="TIGR00747">
    <property type="entry name" value="fabH"/>
    <property type="match status" value="1"/>
</dbReference>
<dbReference type="EMBL" id="AP025225">
    <property type="protein sequence ID" value="BDB96255.1"/>
    <property type="molecule type" value="Genomic_DNA"/>
</dbReference>
<keyword evidence="7 10" id="KW-0275">Fatty acid biosynthesis</keyword>
<comment type="function">
    <text evidence="10">Catalyzes the condensation reaction of fatty acid synthesis by the addition to an acyl acceptor of two carbons from malonyl-ACP. Catalyzes the first condensation reaction which initiates fatty acid synthesis and may therefore play a role in governing the total rate of fatty acid production. Possesses both acetoacetyl-ACP synthase and acetyl transacylase activities. Its substrate specificity determines the biosynthesis of branched-chain and/or straight-chain of fatty acids.</text>
</comment>
<comment type="subcellular location">
    <subcellularLocation>
        <location evidence="10">Cytoplasm</location>
    </subcellularLocation>
</comment>
<dbReference type="PANTHER" id="PTHR34069">
    <property type="entry name" value="3-OXOACYL-[ACYL-CARRIER-PROTEIN] SYNTHASE 3"/>
    <property type="match status" value="1"/>
</dbReference>
<evidence type="ECO:0000256" key="7">
    <source>
        <dbReference type="ARBA" id="ARBA00023160"/>
    </source>
</evidence>
<comment type="pathway">
    <text evidence="10">Lipid metabolism; fatty acid biosynthesis.</text>
</comment>
<accession>A0ABM7V912</accession>
<dbReference type="CDD" id="cd00830">
    <property type="entry name" value="KAS_III"/>
    <property type="match status" value="1"/>
</dbReference>
<gene>
    <name evidence="10 13" type="primary">fabH</name>
    <name evidence="13" type="ORF">HYD_3880</name>
</gene>
<evidence type="ECO:0000256" key="8">
    <source>
        <dbReference type="ARBA" id="ARBA00023268"/>
    </source>
</evidence>
<feature type="domain" description="Beta-ketoacyl-[acyl-carrier-protein] synthase III C-terminal" evidence="11">
    <location>
        <begin position="233"/>
        <end position="320"/>
    </location>
</feature>
<feature type="active site" evidence="10">
    <location>
        <position position="113"/>
    </location>
</feature>
<feature type="active site" evidence="10">
    <location>
        <position position="249"/>
    </location>
</feature>
<keyword evidence="6 10" id="KW-0443">Lipid metabolism</keyword>
<keyword evidence="3 10" id="KW-0444">Lipid biosynthesis</keyword>
<dbReference type="PANTHER" id="PTHR34069:SF2">
    <property type="entry name" value="BETA-KETOACYL-[ACYL-CARRIER-PROTEIN] SYNTHASE III"/>
    <property type="match status" value="1"/>
</dbReference>
<feature type="region of interest" description="ACP-binding" evidence="10">
    <location>
        <begin position="250"/>
        <end position="254"/>
    </location>
</feature>
<evidence type="ECO:0000256" key="2">
    <source>
        <dbReference type="ARBA" id="ARBA00022490"/>
    </source>
</evidence>
<name>A0ABM7V912_9PROT</name>
<comment type="catalytic activity">
    <reaction evidence="10">
        <text>malonyl-[ACP] + acetyl-CoA + H(+) = 3-oxobutanoyl-[ACP] + CO2 + CoA</text>
        <dbReference type="Rhea" id="RHEA:12080"/>
        <dbReference type="Rhea" id="RHEA-COMP:9623"/>
        <dbReference type="Rhea" id="RHEA-COMP:9625"/>
        <dbReference type="ChEBI" id="CHEBI:15378"/>
        <dbReference type="ChEBI" id="CHEBI:16526"/>
        <dbReference type="ChEBI" id="CHEBI:57287"/>
        <dbReference type="ChEBI" id="CHEBI:57288"/>
        <dbReference type="ChEBI" id="CHEBI:78449"/>
        <dbReference type="ChEBI" id="CHEBI:78450"/>
        <dbReference type="EC" id="2.3.1.180"/>
    </reaction>
</comment>
<dbReference type="Gene3D" id="3.40.47.10">
    <property type="match status" value="1"/>
</dbReference>
<comment type="subunit">
    <text evidence="10">Homodimer.</text>
</comment>
<evidence type="ECO:0000259" key="12">
    <source>
        <dbReference type="Pfam" id="PF08545"/>
    </source>
</evidence>
<dbReference type="InterPro" id="IPR016039">
    <property type="entry name" value="Thiolase-like"/>
</dbReference>
<keyword evidence="14" id="KW-1185">Reference proteome</keyword>
<dbReference type="RefSeq" id="WP_236864458.1">
    <property type="nucleotide sequence ID" value="NZ_AP025225.1"/>
</dbReference>
<evidence type="ECO:0000256" key="10">
    <source>
        <dbReference type="HAMAP-Rule" id="MF_01815"/>
    </source>
</evidence>
<organism evidence="13 14">
    <name type="scientific">Candidatus Hydrogenosomobacter endosymbioticus</name>
    <dbReference type="NCBI Taxonomy" id="2558174"/>
    <lineage>
        <taxon>Bacteria</taxon>
        <taxon>Pseudomonadati</taxon>
        <taxon>Pseudomonadota</taxon>
        <taxon>Alphaproteobacteria</taxon>
        <taxon>Holosporales</taxon>
        <taxon>Holosporaceae</taxon>
        <taxon>Candidatus Hydrogenosomobacter</taxon>
    </lineage>
</organism>
<evidence type="ECO:0000313" key="13">
    <source>
        <dbReference type="EMBL" id="BDB96255.1"/>
    </source>
</evidence>
<comment type="similarity">
    <text evidence="1 10">Belongs to the thiolase-like superfamily. FabH family.</text>
</comment>
<evidence type="ECO:0000256" key="3">
    <source>
        <dbReference type="ARBA" id="ARBA00022516"/>
    </source>
</evidence>
<dbReference type="InterPro" id="IPR013747">
    <property type="entry name" value="ACP_syn_III_C"/>
</dbReference>
<evidence type="ECO:0000256" key="6">
    <source>
        <dbReference type="ARBA" id="ARBA00023098"/>
    </source>
</evidence>
<protein>
    <recommendedName>
        <fullName evidence="10">Beta-ketoacyl-[acyl-carrier-protein] synthase III</fullName>
        <shortName evidence="10">Beta-ketoacyl-ACP synthase III</shortName>
        <shortName evidence="10">KAS III</shortName>
        <ecNumber evidence="10">2.3.1.180</ecNumber>
    </recommendedName>
    <alternativeName>
        <fullName evidence="10">3-oxoacyl-[acyl-carrier-protein] synthase 3</fullName>
    </alternativeName>
    <alternativeName>
        <fullName evidence="10">3-oxoacyl-[acyl-carrier-protein] synthase III</fullName>
    </alternativeName>
</protein>
<feature type="domain" description="Beta-ketoacyl-[acyl-carrier-protein] synthase III N-terminal" evidence="12">
    <location>
        <begin position="107"/>
        <end position="189"/>
    </location>
</feature>
<sequence length="321" mass="33565">MCSCVICGIGGYLPSNVVTNDMLSLTLDTSDQWISERTGIKERRIISDEESTSDMACSAAEVAIEDAGVSAEDIDLIIVATSTADNTFPAAATKVQKKLGAFGAIAFDLNAACSGFLFALDVARSYIKLGNIKTALVIGADSLSKVVDWSDRSTAVLFGDGAGAFLLRAGHSSENSLKGVIASRLYTNGRGYGFLYVSGGPGTTRTSGTIKMSGREVFKEAVTQMEKLCFAVLDDAGIDMSGVDIIVPHQANKRIIDLLAQRFDAKDKMVCSIASHSNTCAASVPLALWSNYGGALALSGKTVLFVAFGAGFTAGACVAKF</sequence>
<dbReference type="Pfam" id="PF08541">
    <property type="entry name" value="ACP_syn_III_C"/>
    <property type="match status" value="1"/>
</dbReference>
<proteinExistence type="inferred from homology"/>
<keyword evidence="8 10" id="KW-0511">Multifunctional enzyme</keyword>
<comment type="domain">
    <text evidence="10">The last Arg residue of the ACP-binding site is essential for the weak association between ACP/AcpP and FabH.</text>
</comment>
<dbReference type="InterPro" id="IPR013751">
    <property type="entry name" value="ACP_syn_III_N"/>
</dbReference>
<evidence type="ECO:0000256" key="4">
    <source>
        <dbReference type="ARBA" id="ARBA00022679"/>
    </source>
</evidence>